<keyword evidence="9" id="KW-1185">Reference proteome</keyword>
<evidence type="ECO:0000259" key="7">
    <source>
        <dbReference type="Pfam" id="PF16198"/>
    </source>
</evidence>
<dbReference type="Gene3D" id="3.30.2350.10">
    <property type="entry name" value="Pseudouridine synthase"/>
    <property type="match status" value="1"/>
</dbReference>
<dbReference type="Pfam" id="PF01509">
    <property type="entry name" value="TruB_N"/>
    <property type="match status" value="1"/>
</dbReference>
<dbReference type="RefSeq" id="WP_014967698.1">
    <property type="nucleotide sequence ID" value="NC_018664.1"/>
</dbReference>
<feature type="domain" description="tRNA pseudouridylate synthase B C-terminal" evidence="7">
    <location>
        <begin position="172"/>
        <end position="230"/>
    </location>
</feature>
<protein>
    <recommendedName>
        <fullName evidence="5">tRNA pseudouridine synthase B</fullName>
        <ecNumber evidence="5">5.4.99.25</ecNumber>
    </recommendedName>
    <alternativeName>
        <fullName evidence="5">tRNA pseudouridine(55) synthase</fullName>
        <shortName evidence="5">Psi55 synthase</shortName>
    </alternativeName>
    <alternativeName>
        <fullName evidence="5">tRNA pseudouridylate synthase</fullName>
    </alternativeName>
    <alternativeName>
        <fullName evidence="5">tRNA-uridine isomerase</fullName>
    </alternativeName>
</protein>
<dbReference type="KEGG" id="cad:Curi_c15530"/>
<dbReference type="InterPro" id="IPR014780">
    <property type="entry name" value="tRNA_psdUridine_synth_TruB"/>
</dbReference>
<dbReference type="HOGENOM" id="CLU_032087_0_1_9"/>
<evidence type="ECO:0000256" key="2">
    <source>
        <dbReference type="ARBA" id="ARBA00005642"/>
    </source>
</evidence>
<dbReference type="GO" id="GO:0031119">
    <property type="term" value="P:tRNA pseudouridine synthesis"/>
    <property type="evidence" value="ECO:0007669"/>
    <property type="project" value="UniProtKB-UniRule"/>
</dbReference>
<dbReference type="OrthoDB" id="9802309at2"/>
<keyword evidence="4 5" id="KW-0413">Isomerase</keyword>
<dbReference type="PANTHER" id="PTHR13767">
    <property type="entry name" value="TRNA-PSEUDOURIDINE SYNTHASE"/>
    <property type="match status" value="1"/>
</dbReference>
<keyword evidence="3 5" id="KW-0819">tRNA processing</keyword>
<dbReference type="STRING" id="1128398.Curi_c15530"/>
<comment type="catalytic activity">
    <reaction evidence="1 5">
        <text>uridine(55) in tRNA = pseudouridine(55) in tRNA</text>
        <dbReference type="Rhea" id="RHEA:42532"/>
        <dbReference type="Rhea" id="RHEA-COMP:10101"/>
        <dbReference type="Rhea" id="RHEA-COMP:10102"/>
        <dbReference type="ChEBI" id="CHEBI:65314"/>
        <dbReference type="ChEBI" id="CHEBI:65315"/>
        <dbReference type="EC" id="5.4.99.25"/>
    </reaction>
</comment>
<dbReference type="PANTHER" id="PTHR13767:SF2">
    <property type="entry name" value="PSEUDOURIDYLATE SYNTHASE TRUB1"/>
    <property type="match status" value="1"/>
</dbReference>
<evidence type="ECO:0000313" key="8">
    <source>
        <dbReference type="EMBL" id="AFS78562.1"/>
    </source>
</evidence>
<evidence type="ECO:0000313" key="9">
    <source>
        <dbReference type="Proteomes" id="UP000006094"/>
    </source>
</evidence>
<name>K0B0G7_GOTA9</name>
<dbReference type="AlphaFoldDB" id="K0B0G7"/>
<dbReference type="FunFam" id="3.30.2350.10:FF:000011">
    <property type="entry name" value="tRNA pseudouridine synthase B"/>
    <property type="match status" value="1"/>
</dbReference>
<evidence type="ECO:0000256" key="1">
    <source>
        <dbReference type="ARBA" id="ARBA00000385"/>
    </source>
</evidence>
<evidence type="ECO:0000256" key="3">
    <source>
        <dbReference type="ARBA" id="ARBA00022694"/>
    </source>
</evidence>
<evidence type="ECO:0000256" key="5">
    <source>
        <dbReference type="HAMAP-Rule" id="MF_01080"/>
    </source>
</evidence>
<dbReference type="CDD" id="cd02573">
    <property type="entry name" value="PseudoU_synth_EcTruB"/>
    <property type="match status" value="1"/>
</dbReference>
<dbReference type="InterPro" id="IPR032819">
    <property type="entry name" value="TruB_C"/>
</dbReference>
<dbReference type="Proteomes" id="UP000006094">
    <property type="component" value="Chromosome"/>
</dbReference>
<feature type="domain" description="Pseudouridine synthase II N-terminal" evidence="6">
    <location>
        <begin position="23"/>
        <end position="171"/>
    </location>
</feature>
<dbReference type="Pfam" id="PF16198">
    <property type="entry name" value="TruB_C_2"/>
    <property type="match status" value="1"/>
</dbReference>
<organism evidence="8 9">
    <name type="scientific">Gottschalkia acidurici (strain ATCC 7906 / DSM 604 / BCRC 14475 / CIP 104303 / KCTC 5404 / NCIMB 10678 / 9a)</name>
    <name type="common">Clostridium acidurici</name>
    <dbReference type="NCBI Taxonomy" id="1128398"/>
    <lineage>
        <taxon>Bacteria</taxon>
        <taxon>Bacillati</taxon>
        <taxon>Bacillota</taxon>
        <taxon>Tissierellia</taxon>
        <taxon>Tissierellales</taxon>
        <taxon>Gottschalkiaceae</taxon>
        <taxon>Gottschalkia</taxon>
    </lineage>
</organism>
<dbReference type="InterPro" id="IPR020103">
    <property type="entry name" value="PsdUridine_synth_cat_dom_sf"/>
</dbReference>
<dbReference type="InterPro" id="IPR002501">
    <property type="entry name" value="PsdUridine_synth_N"/>
</dbReference>
<dbReference type="NCBIfam" id="TIGR00431">
    <property type="entry name" value="TruB"/>
    <property type="match status" value="1"/>
</dbReference>
<dbReference type="GO" id="GO:0003723">
    <property type="term" value="F:RNA binding"/>
    <property type="evidence" value="ECO:0007669"/>
    <property type="project" value="InterPro"/>
</dbReference>
<feature type="active site" description="Nucleophile" evidence="5">
    <location>
        <position position="38"/>
    </location>
</feature>
<sequence>MKGIINVLKPSGMTSHDVVSFIRKTFNMKKVGHTGTLDPNAAGVLPICIGKATRVAEYFNDFNKTYRGQLTLGYSTDTQDKYGVILENSNIEVTEEEIVNVFDKFKGDIDQIPPMYSAVKRNGIKLYELAREGKTIEREKRRVKIYSLDIIRNYDNKKILFDVECSKGTYVRTLCNDIGEQLGTLGHMSFLIRTKVGNFSIKDAYTLEEIINFKENNTLEDILMPIDTALLQYRDIVLNEEYFQAIKNGLKVKLNNNIQRNKEELFRIYCGEIFIGIGTIIELDDHSYLKNAESITIKVIINEDNS</sequence>
<evidence type="ECO:0000259" key="6">
    <source>
        <dbReference type="Pfam" id="PF01509"/>
    </source>
</evidence>
<dbReference type="EC" id="5.4.99.25" evidence="5"/>
<dbReference type="eggNOG" id="COG0130">
    <property type="taxonomic scope" value="Bacteria"/>
</dbReference>
<dbReference type="GO" id="GO:1990481">
    <property type="term" value="P:mRNA pseudouridine synthesis"/>
    <property type="evidence" value="ECO:0007669"/>
    <property type="project" value="TreeGrafter"/>
</dbReference>
<dbReference type="EMBL" id="CP003326">
    <property type="protein sequence ID" value="AFS78562.1"/>
    <property type="molecule type" value="Genomic_DNA"/>
</dbReference>
<dbReference type="GO" id="GO:0160148">
    <property type="term" value="F:tRNA pseudouridine(55) synthase activity"/>
    <property type="evidence" value="ECO:0007669"/>
    <property type="project" value="UniProtKB-EC"/>
</dbReference>
<gene>
    <name evidence="5 8" type="primary">truB</name>
    <name evidence="8" type="ordered locus">Curi_c15530</name>
</gene>
<comment type="similarity">
    <text evidence="2 5">Belongs to the pseudouridine synthase TruB family. Type 1 subfamily.</text>
</comment>
<evidence type="ECO:0000256" key="4">
    <source>
        <dbReference type="ARBA" id="ARBA00023235"/>
    </source>
</evidence>
<dbReference type="SUPFAM" id="SSF55120">
    <property type="entry name" value="Pseudouridine synthase"/>
    <property type="match status" value="1"/>
</dbReference>
<comment type="function">
    <text evidence="5">Responsible for synthesis of pseudouridine from uracil-55 in the psi GC loop of transfer RNAs.</text>
</comment>
<dbReference type="PATRIC" id="fig|1128398.3.peg.1589"/>
<accession>K0B0G7</accession>
<proteinExistence type="inferred from homology"/>
<dbReference type="HAMAP" id="MF_01080">
    <property type="entry name" value="TruB_bact"/>
    <property type="match status" value="1"/>
</dbReference>
<reference evidence="8 9" key="1">
    <citation type="journal article" date="2012" name="PLoS ONE">
        <title>The purine-utilizing bacterium Clostridium acidurici 9a: a genome-guided metabolic reconsideration.</title>
        <authorList>
            <person name="Hartwich K."/>
            <person name="Poehlein A."/>
            <person name="Daniel R."/>
        </authorList>
    </citation>
    <scope>NUCLEOTIDE SEQUENCE [LARGE SCALE GENOMIC DNA]</scope>
    <source>
        <strain evidence="9">ATCC 7906 / DSM 604 / BCRC 14475 / CIP 104303 / KCTC 5404 / NCIMB 10678 / 9a</strain>
    </source>
</reference>